<dbReference type="RefSeq" id="WP_120274710.1">
    <property type="nucleotide sequence ID" value="NZ_RAPN01000003.1"/>
</dbReference>
<dbReference type="EMBL" id="RAPN01000003">
    <property type="protein sequence ID" value="RKD87678.1"/>
    <property type="molecule type" value="Genomic_DNA"/>
</dbReference>
<dbReference type="Pfam" id="PF12158">
    <property type="entry name" value="DUF3592"/>
    <property type="match status" value="1"/>
</dbReference>
<reference evidence="3 4" key="1">
    <citation type="submission" date="2018-09" db="EMBL/GenBank/DDBJ databases">
        <title>Genomic Encyclopedia of Archaeal and Bacterial Type Strains, Phase II (KMG-II): from individual species to whole genera.</title>
        <authorList>
            <person name="Goeker M."/>
        </authorList>
    </citation>
    <scope>NUCLEOTIDE SEQUENCE [LARGE SCALE GENOMIC DNA]</scope>
    <source>
        <strain evidence="3 4">DSM 27148</strain>
    </source>
</reference>
<evidence type="ECO:0000313" key="4">
    <source>
        <dbReference type="Proteomes" id="UP000283387"/>
    </source>
</evidence>
<proteinExistence type="predicted"/>
<sequence>MTAIQQFQLSGLILVLVTIPIIAYTAKLLLLAKQSAKWPSTRGVIVTGFDLEVSGRLNFLYEYTVDGTRHQGGKPFIATSFKRIEREKIAQLTISYPIGRQVEVYYKPEKPKISTLEPGRSEGLKSGIFLVTIFFIIGLFAALNPELALQFVSNLF</sequence>
<accession>A0A419VWS2</accession>
<name>A0A419VWS2_9BACT</name>
<keyword evidence="4" id="KW-1185">Reference proteome</keyword>
<feature type="transmembrane region" description="Helical" evidence="1">
    <location>
        <begin position="12"/>
        <end position="32"/>
    </location>
</feature>
<dbReference type="OrthoDB" id="1179534at2"/>
<evidence type="ECO:0000313" key="3">
    <source>
        <dbReference type="EMBL" id="RKD87678.1"/>
    </source>
</evidence>
<dbReference type="Proteomes" id="UP000283387">
    <property type="component" value="Unassembled WGS sequence"/>
</dbReference>
<feature type="transmembrane region" description="Helical" evidence="1">
    <location>
        <begin position="126"/>
        <end position="143"/>
    </location>
</feature>
<dbReference type="InterPro" id="IPR021994">
    <property type="entry name" value="DUF3592"/>
</dbReference>
<feature type="domain" description="DUF3592" evidence="2">
    <location>
        <begin position="60"/>
        <end position="120"/>
    </location>
</feature>
<organism evidence="3 4">
    <name type="scientific">Mangrovibacterium diazotrophicum</name>
    <dbReference type="NCBI Taxonomy" id="1261403"/>
    <lineage>
        <taxon>Bacteria</taxon>
        <taxon>Pseudomonadati</taxon>
        <taxon>Bacteroidota</taxon>
        <taxon>Bacteroidia</taxon>
        <taxon>Marinilabiliales</taxon>
        <taxon>Prolixibacteraceae</taxon>
        <taxon>Mangrovibacterium</taxon>
    </lineage>
</organism>
<keyword evidence="1" id="KW-0812">Transmembrane</keyword>
<protein>
    <submittedName>
        <fullName evidence="3">Uncharacterized protein DUF3592</fullName>
    </submittedName>
</protein>
<comment type="caution">
    <text evidence="3">The sequence shown here is derived from an EMBL/GenBank/DDBJ whole genome shotgun (WGS) entry which is preliminary data.</text>
</comment>
<evidence type="ECO:0000256" key="1">
    <source>
        <dbReference type="SAM" id="Phobius"/>
    </source>
</evidence>
<dbReference type="AlphaFoldDB" id="A0A419VWS2"/>
<evidence type="ECO:0000259" key="2">
    <source>
        <dbReference type="Pfam" id="PF12158"/>
    </source>
</evidence>
<keyword evidence="1" id="KW-0472">Membrane</keyword>
<gene>
    <name evidence="3" type="ORF">BC643_3684</name>
</gene>
<keyword evidence="1" id="KW-1133">Transmembrane helix</keyword>